<evidence type="ECO:0000256" key="2">
    <source>
        <dbReference type="ARBA" id="ARBA00023015"/>
    </source>
</evidence>
<protein>
    <recommendedName>
        <fullName evidence="5">HTH luxR-type domain-containing protein</fullName>
    </recommendedName>
</protein>
<keyword evidence="4" id="KW-0804">Transcription</keyword>
<dbReference type="PANTHER" id="PTHR43133:SF46">
    <property type="entry name" value="RNA POLYMERASE SIGMA-70 FACTOR ECF SUBFAMILY"/>
    <property type="match status" value="1"/>
</dbReference>
<dbReference type="Gene3D" id="1.10.1740.10">
    <property type="match status" value="1"/>
</dbReference>
<dbReference type="InterPro" id="IPR014284">
    <property type="entry name" value="RNA_pol_sigma-70_dom"/>
</dbReference>
<evidence type="ECO:0000313" key="7">
    <source>
        <dbReference type="Proteomes" id="UP000233618"/>
    </source>
</evidence>
<dbReference type="EMBL" id="MVDE01000001">
    <property type="protein sequence ID" value="PKQ69356.1"/>
    <property type="molecule type" value="Genomic_DNA"/>
</dbReference>
<keyword evidence="2" id="KW-0805">Transcription regulation</keyword>
<comment type="similarity">
    <text evidence="1">Belongs to the sigma-70 factor family. ECF subfamily.</text>
</comment>
<sequence>MGNNSLLIKQFAEGNRSVFKSIFENHYHPLCGFAGKFITDSDVCDDIVQESFFCLWKKRAEISNINAIKSYLYSSVRNACLNYLRHQSVKDKSEADIIALSSQWYLEDSIIEEEVHSQIYEAIKDLSPQSRKVIVMTMNGLTNPEIAADLGVSVNTVKTLKQRGYKFLRGRLKGIHWLLLLLLS</sequence>
<dbReference type="CDD" id="cd06171">
    <property type="entry name" value="Sigma70_r4"/>
    <property type="match status" value="1"/>
</dbReference>
<dbReference type="Pfam" id="PF08281">
    <property type="entry name" value="Sigma70_r4_2"/>
    <property type="match status" value="1"/>
</dbReference>
<evidence type="ECO:0000256" key="3">
    <source>
        <dbReference type="ARBA" id="ARBA00023082"/>
    </source>
</evidence>
<dbReference type="InterPro" id="IPR007627">
    <property type="entry name" value="RNA_pol_sigma70_r2"/>
</dbReference>
<accession>A0A2N3IGA7</accession>
<dbReference type="GO" id="GO:0003677">
    <property type="term" value="F:DNA binding"/>
    <property type="evidence" value="ECO:0007669"/>
    <property type="project" value="InterPro"/>
</dbReference>
<organism evidence="6 7">
    <name type="scientific">Labilibaculum manganireducens</name>
    <dbReference type="NCBI Taxonomy" id="1940525"/>
    <lineage>
        <taxon>Bacteria</taxon>
        <taxon>Pseudomonadati</taxon>
        <taxon>Bacteroidota</taxon>
        <taxon>Bacteroidia</taxon>
        <taxon>Marinilabiliales</taxon>
        <taxon>Marinifilaceae</taxon>
        <taxon>Labilibaculum</taxon>
    </lineage>
</organism>
<dbReference type="InterPro" id="IPR013324">
    <property type="entry name" value="RNA_pol_sigma_r3/r4-like"/>
</dbReference>
<keyword evidence="7" id="KW-1185">Reference proteome</keyword>
<evidence type="ECO:0000256" key="1">
    <source>
        <dbReference type="ARBA" id="ARBA00010641"/>
    </source>
</evidence>
<dbReference type="GO" id="GO:0006352">
    <property type="term" value="P:DNA-templated transcription initiation"/>
    <property type="evidence" value="ECO:0007669"/>
    <property type="project" value="InterPro"/>
</dbReference>
<dbReference type="SUPFAM" id="SSF88946">
    <property type="entry name" value="Sigma2 domain of RNA polymerase sigma factors"/>
    <property type="match status" value="1"/>
</dbReference>
<evidence type="ECO:0000259" key="5">
    <source>
        <dbReference type="SMART" id="SM00421"/>
    </source>
</evidence>
<dbReference type="PANTHER" id="PTHR43133">
    <property type="entry name" value="RNA POLYMERASE ECF-TYPE SIGMA FACTO"/>
    <property type="match status" value="1"/>
</dbReference>
<dbReference type="InterPro" id="IPR039425">
    <property type="entry name" value="RNA_pol_sigma-70-like"/>
</dbReference>
<dbReference type="Proteomes" id="UP000233618">
    <property type="component" value="Unassembled WGS sequence"/>
</dbReference>
<reference evidence="6 7" key="1">
    <citation type="journal article" date="2017" name="Front. Microbiol.">
        <title>Labilibaculum manganireducens gen. nov., sp. nov. and Labilibaculum filiforme sp. nov., Novel Bacteroidetes Isolated from Subsurface Sediments of the Baltic Sea.</title>
        <authorList>
            <person name="Vandieken V."/>
            <person name="Marshall I.P."/>
            <person name="Niemann H."/>
            <person name="Engelen B."/>
            <person name="Cypionka H."/>
        </authorList>
    </citation>
    <scope>NUCLEOTIDE SEQUENCE [LARGE SCALE GENOMIC DNA]</scope>
    <source>
        <strain evidence="6 7">59.10-2M</strain>
    </source>
</reference>
<dbReference type="InterPro" id="IPR013325">
    <property type="entry name" value="RNA_pol_sigma_r2"/>
</dbReference>
<comment type="caution">
    <text evidence="6">The sequence shown here is derived from an EMBL/GenBank/DDBJ whole genome shotgun (WGS) entry which is preliminary data.</text>
</comment>
<keyword evidence="3" id="KW-0731">Sigma factor</keyword>
<evidence type="ECO:0000313" key="6">
    <source>
        <dbReference type="EMBL" id="PKQ69356.1"/>
    </source>
</evidence>
<dbReference type="InterPro" id="IPR014327">
    <property type="entry name" value="RNA_pol_sigma70_bacteroid"/>
</dbReference>
<feature type="domain" description="HTH luxR-type" evidence="5">
    <location>
        <begin position="123"/>
        <end position="178"/>
    </location>
</feature>
<dbReference type="NCBIfam" id="TIGR02985">
    <property type="entry name" value="Sig70_bacteroi1"/>
    <property type="match status" value="1"/>
</dbReference>
<evidence type="ECO:0000256" key="4">
    <source>
        <dbReference type="ARBA" id="ARBA00023163"/>
    </source>
</evidence>
<gene>
    <name evidence="6" type="ORF">BZG01_00005</name>
</gene>
<proteinExistence type="inferred from homology"/>
<dbReference type="AlphaFoldDB" id="A0A2N3IGA7"/>
<dbReference type="RefSeq" id="WP_101307766.1">
    <property type="nucleotide sequence ID" value="NZ_MVDE01000001.1"/>
</dbReference>
<dbReference type="InterPro" id="IPR000792">
    <property type="entry name" value="Tscrpt_reg_LuxR_C"/>
</dbReference>
<dbReference type="GO" id="GO:0016987">
    <property type="term" value="F:sigma factor activity"/>
    <property type="evidence" value="ECO:0007669"/>
    <property type="project" value="UniProtKB-KW"/>
</dbReference>
<dbReference type="NCBIfam" id="TIGR02937">
    <property type="entry name" value="sigma70-ECF"/>
    <property type="match status" value="1"/>
</dbReference>
<dbReference type="SUPFAM" id="SSF88659">
    <property type="entry name" value="Sigma3 and sigma4 domains of RNA polymerase sigma factors"/>
    <property type="match status" value="1"/>
</dbReference>
<dbReference type="SMART" id="SM00421">
    <property type="entry name" value="HTH_LUXR"/>
    <property type="match status" value="1"/>
</dbReference>
<dbReference type="Pfam" id="PF04542">
    <property type="entry name" value="Sigma70_r2"/>
    <property type="match status" value="1"/>
</dbReference>
<dbReference type="InterPro" id="IPR013249">
    <property type="entry name" value="RNA_pol_sigma70_r4_t2"/>
</dbReference>
<dbReference type="InterPro" id="IPR036388">
    <property type="entry name" value="WH-like_DNA-bd_sf"/>
</dbReference>
<name>A0A2N3IGA7_9BACT</name>
<dbReference type="Gene3D" id="1.10.10.10">
    <property type="entry name" value="Winged helix-like DNA-binding domain superfamily/Winged helix DNA-binding domain"/>
    <property type="match status" value="1"/>
</dbReference>